<proteinExistence type="predicted"/>
<gene>
    <name evidence="3" type="ORF">B9Z55_027830</name>
</gene>
<evidence type="ECO:0000313" key="3">
    <source>
        <dbReference type="EMBL" id="PIC13467.1"/>
    </source>
</evidence>
<dbReference type="PANTHER" id="PTHR23015">
    <property type="entry name" value="UNCHARACTERIZED C.ELEGANS PROTEIN"/>
    <property type="match status" value="1"/>
</dbReference>
<dbReference type="Pfam" id="PF01827">
    <property type="entry name" value="FTH"/>
    <property type="match status" value="1"/>
</dbReference>
<dbReference type="Proteomes" id="UP000230233">
    <property type="component" value="Unassembled WGS sequence"/>
</dbReference>
<dbReference type="InterPro" id="IPR002900">
    <property type="entry name" value="DUF38/FTH_CAE_spp"/>
</dbReference>
<accession>A0A2G5SEM7</accession>
<dbReference type="EMBL" id="PDUG01000013">
    <property type="protein sequence ID" value="PIC13467.1"/>
    <property type="molecule type" value="Genomic_DNA"/>
</dbReference>
<dbReference type="PANTHER" id="PTHR23015:SF25">
    <property type="entry name" value="DUF38 DOMAIN-CONTAINING PROTEIN-RELATED"/>
    <property type="match status" value="1"/>
</dbReference>
<evidence type="ECO:0000259" key="2">
    <source>
        <dbReference type="Pfam" id="PF01827"/>
    </source>
</evidence>
<keyword evidence="4" id="KW-1185">Reference proteome</keyword>
<comment type="caution">
    <text evidence="3">The sequence shown here is derived from an EMBL/GenBank/DDBJ whole genome shotgun (WGS) entry which is preliminary data.</text>
</comment>
<protein>
    <recommendedName>
        <fullName evidence="2">DUF38 domain-containing protein</fullName>
    </recommendedName>
</protein>
<dbReference type="InterPro" id="IPR040161">
    <property type="entry name" value="FB224"/>
</dbReference>
<reference evidence="4" key="1">
    <citation type="submission" date="2017-10" db="EMBL/GenBank/DDBJ databases">
        <title>Rapid genome shrinkage in a self-fertile nematode reveals novel sperm competition proteins.</title>
        <authorList>
            <person name="Yin D."/>
            <person name="Schwarz E.M."/>
            <person name="Thomas C.G."/>
            <person name="Felde R.L."/>
            <person name="Korf I.F."/>
            <person name="Cutter A.D."/>
            <person name="Schartner C.M."/>
            <person name="Ralston E.J."/>
            <person name="Meyer B.J."/>
            <person name="Haag E.S."/>
        </authorList>
    </citation>
    <scope>NUCLEOTIDE SEQUENCE [LARGE SCALE GENOMIC DNA]</scope>
    <source>
        <strain evidence="4">JU1422</strain>
    </source>
</reference>
<feature type="region of interest" description="Disordered" evidence="1">
    <location>
        <begin position="289"/>
        <end position="322"/>
    </location>
</feature>
<organism evidence="3 4">
    <name type="scientific">Caenorhabditis nigoni</name>
    <dbReference type="NCBI Taxonomy" id="1611254"/>
    <lineage>
        <taxon>Eukaryota</taxon>
        <taxon>Metazoa</taxon>
        <taxon>Ecdysozoa</taxon>
        <taxon>Nematoda</taxon>
        <taxon>Chromadorea</taxon>
        <taxon>Rhabditida</taxon>
        <taxon>Rhabditina</taxon>
        <taxon>Rhabditomorpha</taxon>
        <taxon>Rhabditoidea</taxon>
        <taxon>Rhabditidae</taxon>
        <taxon>Peloderinae</taxon>
        <taxon>Caenorhabditis</taxon>
    </lineage>
</organism>
<feature type="compositionally biased region" description="Gly residues" evidence="1">
    <location>
        <begin position="290"/>
        <end position="312"/>
    </location>
</feature>
<sequence>MPYAYEYLTDQQKNRITEIMINIFADRIQLDLKWNSPLGQIDEYVTYDKFESLMTAVKFGNKDLPPIGLNFVDVLLDDLEMLFKNRQSVLPFLVLDCQFGNVEDCAKIFEGLERILKLRTLRVKEVQFVGTSVARAMSLVTYFDQSEPFAVELVDVVDPENFDSSWIGLSEVEFECDGLITFQIDNRTVPSSLLENEMSVDSNMSEIVARTVLENRLSMELILRHLQCFDIERLRKVNRGVRKCVDLIKPNPHIETYSISYDLIFGLRTYIELENGEFESVDYPPNNGGYISGGSSSGGSSSGGSSSGGSSSGGTSISSSSENEKVISFPGEDYKSICFNDIEKTLNYQMECMKELTIWYNGPCMADEMILTNQMNYVAHLMRIGGGKLPEFELMHLRDHHDDFADLSRRIGEILKRRECPLKTRKFSMGPSSQMEVMEILPAIDTHFLKIIELLFPSEYEPLLEHSGVTELPFQVDQLSQIIQWKNAEDLISKYLTITTPIQEMNILHFVNLDILVKTLSSEDVFYLKTNLLNSSKCQKFKIWFRESAIDESLTTLIGAPYRNFSDVKKIWYFRIEDTHHYIHIVLDMREVRNEQGKMNAKLITLTRVPEEDTPFFEEAVNQLRIN</sequence>
<name>A0A2G5SEM7_9PELO</name>
<evidence type="ECO:0000313" key="4">
    <source>
        <dbReference type="Proteomes" id="UP000230233"/>
    </source>
</evidence>
<dbReference type="AlphaFoldDB" id="A0A2G5SEM7"/>
<evidence type="ECO:0000256" key="1">
    <source>
        <dbReference type="SAM" id="MobiDB-lite"/>
    </source>
</evidence>
<feature type="domain" description="DUF38" evidence="2">
    <location>
        <begin position="409"/>
        <end position="552"/>
    </location>
</feature>
<dbReference type="GO" id="GO:0045087">
    <property type="term" value="P:innate immune response"/>
    <property type="evidence" value="ECO:0007669"/>
    <property type="project" value="TreeGrafter"/>
</dbReference>